<accession>A0ACC2YWP5</accession>
<sequence>MSSQKHIVVIGAGVIGLQTAVSLLEAGYTVTIVAKYYPGDESIEYTSPWTSPGSETTQNGTQSVWWSPYVQDFRFVPDCKTAPAISQQPKTLASYTSISINVPRYLQYLLNRAISLGAHIIRASLPIDAGITGALLAAEILVANETPNSMPILAFVNATGIGALKLVPDETVFPIRGQTVLVKGLAPQMRSFEDANPVPPSESSISYIIPRPGTNTTILGGTKVAGDWRAEPDEGITRDILKRCRGMAPELLTGDENKDEGFEVLTVSVGFRPGRKGGARVEIEEVETGRGVRVVCHEYGHAGAGYQNSIGSAKKVVRLFREYFNGRFAKAEAPKL</sequence>
<keyword evidence="2" id="KW-1185">Reference proteome</keyword>
<dbReference type="Proteomes" id="UP001172680">
    <property type="component" value="Unassembled WGS sequence"/>
</dbReference>
<proteinExistence type="predicted"/>
<organism evidence="1 2">
    <name type="scientific">Coniosporium tulheliwenetii</name>
    <dbReference type="NCBI Taxonomy" id="3383036"/>
    <lineage>
        <taxon>Eukaryota</taxon>
        <taxon>Fungi</taxon>
        <taxon>Dikarya</taxon>
        <taxon>Ascomycota</taxon>
        <taxon>Pezizomycotina</taxon>
        <taxon>Dothideomycetes</taxon>
        <taxon>Dothideomycetes incertae sedis</taxon>
        <taxon>Coniosporium</taxon>
    </lineage>
</organism>
<comment type="caution">
    <text evidence="1">The sequence shown here is derived from an EMBL/GenBank/DDBJ whole genome shotgun (WGS) entry which is preliminary data.</text>
</comment>
<evidence type="ECO:0000313" key="1">
    <source>
        <dbReference type="EMBL" id="KAJ9639408.1"/>
    </source>
</evidence>
<name>A0ACC2YWP5_9PEZI</name>
<dbReference type="EMBL" id="JAPDRP010000019">
    <property type="protein sequence ID" value="KAJ9639408.1"/>
    <property type="molecule type" value="Genomic_DNA"/>
</dbReference>
<reference evidence="1" key="1">
    <citation type="submission" date="2022-10" db="EMBL/GenBank/DDBJ databases">
        <title>Culturing micro-colonial fungi from biological soil crusts in the Mojave desert and describing Neophaeococcomyces mojavensis, and introducing the new genera and species Taxawa tesnikishii.</title>
        <authorList>
            <person name="Kurbessoian T."/>
            <person name="Stajich J.E."/>
        </authorList>
    </citation>
    <scope>NUCLEOTIDE SEQUENCE</scope>
    <source>
        <strain evidence="1">JES_115</strain>
    </source>
</reference>
<protein>
    <submittedName>
        <fullName evidence="1">Uncharacterized protein</fullName>
    </submittedName>
</protein>
<evidence type="ECO:0000313" key="2">
    <source>
        <dbReference type="Proteomes" id="UP001172680"/>
    </source>
</evidence>
<gene>
    <name evidence="1" type="ORF">H2199_006441</name>
</gene>